<keyword evidence="4 6" id="KW-0067">ATP-binding</keyword>
<dbReference type="PROSITE" id="PS50979">
    <property type="entry name" value="BC"/>
    <property type="match status" value="1"/>
</dbReference>
<feature type="region of interest" description="Disordered" evidence="7">
    <location>
        <begin position="1"/>
        <end position="51"/>
    </location>
</feature>
<dbReference type="InterPro" id="IPR000089">
    <property type="entry name" value="Biotin_lipoyl"/>
</dbReference>
<dbReference type="InterPro" id="IPR050856">
    <property type="entry name" value="Biotin_carboxylase_complex"/>
</dbReference>
<feature type="domain" description="Biotin carboxylation" evidence="10">
    <location>
        <begin position="58"/>
        <end position="504"/>
    </location>
</feature>
<evidence type="ECO:0000256" key="5">
    <source>
        <dbReference type="ARBA" id="ARBA00023267"/>
    </source>
</evidence>
<dbReference type="FunFam" id="3.40.50.20:FF:000010">
    <property type="entry name" value="Propionyl-CoA carboxylase subunit alpha"/>
    <property type="match status" value="1"/>
</dbReference>
<evidence type="ECO:0000259" key="9">
    <source>
        <dbReference type="PROSITE" id="PS50975"/>
    </source>
</evidence>
<evidence type="ECO:0000256" key="1">
    <source>
        <dbReference type="ARBA" id="ARBA00001953"/>
    </source>
</evidence>
<dbReference type="PROSITE" id="PS00866">
    <property type="entry name" value="CPSASE_1"/>
    <property type="match status" value="1"/>
</dbReference>
<dbReference type="InterPro" id="IPR011053">
    <property type="entry name" value="Single_hybrid_motif"/>
</dbReference>
<dbReference type="InterPro" id="IPR016185">
    <property type="entry name" value="PreATP-grasp_dom_sf"/>
</dbReference>
<dbReference type="SUPFAM" id="SSF56059">
    <property type="entry name" value="Glutathione synthetase ATP-binding domain-like"/>
    <property type="match status" value="1"/>
</dbReference>
<protein>
    <submittedName>
        <fullName evidence="11">Carbamoyl-phosphate synthase L chain, ATP binding domain-containing protein</fullName>
    </submittedName>
</protein>
<keyword evidence="2" id="KW-0436">Ligase</keyword>
<dbReference type="GO" id="GO:0046872">
    <property type="term" value="F:metal ion binding"/>
    <property type="evidence" value="ECO:0007669"/>
    <property type="project" value="InterPro"/>
</dbReference>
<evidence type="ECO:0000313" key="11">
    <source>
        <dbReference type="EMBL" id="KAK1923273.1"/>
    </source>
</evidence>
<dbReference type="InterPro" id="IPR011761">
    <property type="entry name" value="ATP-grasp"/>
</dbReference>
<dbReference type="Gene3D" id="3.30.470.20">
    <property type="entry name" value="ATP-grasp fold, B domain"/>
    <property type="match status" value="1"/>
</dbReference>
<keyword evidence="3 6" id="KW-0547">Nucleotide-binding</keyword>
<gene>
    <name evidence="11" type="ORF">DB88DRAFT_505858</name>
</gene>
<dbReference type="FunFam" id="3.30.470.20:FF:000028">
    <property type="entry name" value="Methylcrotonoyl-CoA carboxylase subunit alpha, mitochondrial"/>
    <property type="match status" value="1"/>
</dbReference>
<organism evidence="11 12">
    <name type="scientific">Papiliotrema laurentii</name>
    <name type="common">Cryptococcus laurentii</name>
    <dbReference type="NCBI Taxonomy" id="5418"/>
    <lineage>
        <taxon>Eukaryota</taxon>
        <taxon>Fungi</taxon>
        <taxon>Dikarya</taxon>
        <taxon>Basidiomycota</taxon>
        <taxon>Agaricomycotina</taxon>
        <taxon>Tremellomycetes</taxon>
        <taxon>Tremellales</taxon>
        <taxon>Rhynchogastremaceae</taxon>
        <taxon>Papiliotrema</taxon>
    </lineage>
</organism>
<dbReference type="GO" id="GO:0005524">
    <property type="term" value="F:ATP binding"/>
    <property type="evidence" value="ECO:0007669"/>
    <property type="project" value="UniProtKB-UniRule"/>
</dbReference>
<dbReference type="InterPro" id="IPR005479">
    <property type="entry name" value="CPAse_ATP-bd"/>
</dbReference>
<feature type="domain" description="Lipoyl-binding" evidence="8">
    <location>
        <begin position="635"/>
        <end position="712"/>
    </location>
</feature>
<dbReference type="SUPFAM" id="SSF51230">
    <property type="entry name" value="Single hybrid motif"/>
    <property type="match status" value="1"/>
</dbReference>
<dbReference type="Pfam" id="PF02785">
    <property type="entry name" value="Biotin_carb_C"/>
    <property type="match status" value="1"/>
</dbReference>
<dbReference type="PROSITE" id="PS00867">
    <property type="entry name" value="CPSASE_2"/>
    <property type="match status" value="1"/>
</dbReference>
<dbReference type="Proteomes" id="UP001182556">
    <property type="component" value="Unassembled WGS sequence"/>
</dbReference>
<dbReference type="Pfam" id="PF00364">
    <property type="entry name" value="Biotin_lipoyl"/>
    <property type="match status" value="1"/>
</dbReference>
<evidence type="ECO:0000256" key="3">
    <source>
        <dbReference type="ARBA" id="ARBA00022741"/>
    </source>
</evidence>
<sequence length="718" mass="77356">MSLPSRPLALPVANHPLGSSRRPLLPPRSPHHGALPPLPTSTSWARRKPKPSLINRYSTRSSLRTGAGEIACRIIRTARKLGVKTVAVYSEADKDCMHVSMADEAYCIGPAPSAESYLVIDKILDVARRSGAQAIHPGYGFLSESPIFASRVAEQGLVFIGPPASAIQSMGSKRESKEIMLAAGVPCVPGYHGAAQDLPTLTEAAGKVGYPLLIKPTHGGGGKGMRIVRDPADLESEIISAKREAAKSFGNDEVLLERWLERPRHVEVQVFADGMGGCVALWERDCSVQRRHQKIIEEAPAPGLSAELKKDFAEKAVAAAKAVDYVGAGTVEFIMDATTDEYFFMEMNTRLQVEHPVTEMVTGVDLVEWQLSIASGNPLPIRQEEVPCIGHAFEARIYAERPEANFLPDAGRLIHTRAPVSAPHRLETGFLEGDEVSSYYDPMIAKLIVHGKDRSEALTMLKRALGEYQVVGPSTNIEFLKAVAAHPEFTKGAVETSFIPTHHDELFERRPVPAEVLAQGALYLAAQARSDLAKTGSGPWSTLAFRRFGDVARITHPFDQGSVTLAAQPDGSFEVSAPDFTSRATITLVSPTEAICQFDGNRTQSTIIGAGHKLHIFTSDQHYTLHRPQTALEEEGSSGTTSADNLVSPMPATVIDVKVKQGDKVTAGQVCAVLESMKMEINIRAGRDGVVGKVGAVKGSTVEEGSVLVTLEPEVAAE</sequence>
<dbReference type="PROSITE" id="PS50968">
    <property type="entry name" value="BIOTINYL_LIPOYL"/>
    <property type="match status" value="1"/>
</dbReference>
<dbReference type="FunFam" id="3.30.1490.20:FF:000003">
    <property type="entry name" value="acetyl-CoA carboxylase isoform X1"/>
    <property type="match status" value="1"/>
</dbReference>
<dbReference type="PROSITE" id="PS50975">
    <property type="entry name" value="ATP_GRASP"/>
    <property type="match status" value="1"/>
</dbReference>
<dbReference type="EMBL" id="JAODAN010000007">
    <property type="protein sequence ID" value="KAK1923273.1"/>
    <property type="molecule type" value="Genomic_DNA"/>
</dbReference>
<dbReference type="PANTHER" id="PTHR18866">
    <property type="entry name" value="CARBOXYLASE:PYRUVATE/ACETYL-COA/PROPIONYL-COA CARBOXYLASE"/>
    <property type="match status" value="1"/>
</dbReference>
<dbReference type="InterPro" id="IPR011054">
    <property type="entry name" value="Rudment_hybrid_motif"/>
</dbReference>
<dbReference type="SMART" id="SM00878">
    <property type="entry name" value="Biotin_carb_C"/>
    <property type="match status" value="1"/>
</dbReference>
<keyword evidence="5" id="KW-0092">Biotin</keyword>
<comment type="caution">
    <text evidence="11">The sequence shown here is derived from an EMBL/GenBank/DDBJ whole genome shotgun (WGS) entry which is preliminary data.</text>
</comment>
<reference evidence="11" key="1">
    <citation type="submission" date="2023-02" db="EMBL/GenBank/DDBJ databases">
        <title>Identification and recombinant expression of a fungal hydrolase from Papiliotrema laurentii that hydrolyzes apple cutin and clears colloidal polyester polyurethane.</title>
        <authorList>
            <consortium name="DOE Joint Genome Institute"/>
            <person name="Roman V.A."/>
            <person name="Bojanowski C."/>
            <person name="Crable B.R."/>
            <person name="Wagner D.N."/>
            <person name="Hung C.S."/>
            <person name="Nadeau L.J."/>
            <person name="Schratz L."/>
            <person name="Haridas S."/>
            <person name="Pangilinan J."/>
            <person name="Lipzen A."/>
            <person name="Na H."/>
            <person name="Yan M."/>
            <person name="Ng V."/>
            <person name="Grigoriev I.V."/>
            <person name="Spatafora J.W."/>
            <person name="Barlow D."/>
            <person name="Biffinger J."/>
            <person name="Kelley-Loughnane N."/>
            <person name="Varaljay V.A."/>
            <person name="Crookes-Goodson W.J."/>
        </authorList>
    </citation>
    <scope>NUCLEOTIDE SEQUENCE</scope>
    <source>
        <strain evidence="11">5307AH</strain>
    </source>
</reference>
<dbReference type="GO" id="GO:0004485">
    <property type="term" value="F:methylcrotonoyl-CoA carboxylase activity"/>
    <property type="evidence" value="ECO:0007669"/>
    <property type="project" value="TreeGrafter"/>
</dbReference>
<dbReference type="Pfam" id="PF02786">
    <property type="entry name" value="CPSase_L_D2"/>
    <property type="match status" value="1"/>
</dbReference>
<evidence type="ECO:0000256" key="7">
    <source>
        <dbReference type="SAM" id="MobiDB-lite"/>
    </source>
</evidence>
<dbReference type="InterPro" id="IPR011764">
    <property type="entry name" value="Biotin_carboxylation_dom"/>
</dbReference>
<evidence type="ECO:0000259" key="8">
    <source>
        <dbReference type="PROSITE" id="PS50968"/>
    </source>
</evidence>
<keyword evidence="12" id="KW-1185">Reference proteome</keyword>
<evidence type="ECO:0000256" key="4">
    <source>
        <dbReference type="ARBA" id="ARBA00022840"/>
    </source>
</evidence>
<feature type="domain" description="ATP-grasp" evidence="9">
    <location>
        <begin position="177"/>
        <end position="375"/>
    </location>
</feature>
<name>A0AAD9CZ66_PAPLA</name>
<evidence type="ECO:0000256" key="2">
    <source>
        <dbReference type="ARBA" id="ARBA00022598"/>
    </source>
</evidence>
<dbReference type="SUPFAM" id="SSF51246">
    <property type="entry name" value="Rudiment single hybrid motif"/>
    <property type="match status" value="1"/>
</dbReference>
<dbReference type="CDD" id="cd06850">
    <property type="entry name" value="biotinyl_domain"/>
    <property type="match status" value="1"/>
</dbReference>
<evidence type="ECO:0000259" key="10">
    <source>
        <dbReference type="PROSITE" id="PS50979"/>
    </source>
</evidence>
<dbReference type="SUPFAM" id="SSF52440">
    <property type="entry name" value="PreATP-grasp domain"/>
    <property type="match status" value="1"/>
</dbReference>
<dbReference type="GO" id="GO:0005739">
    <property type="term" value="C:mitochondrion"/>
    <property type="evidence" value="ECO:0007669"/>
    <property type="project" value="TreeGrafter"/>
</dbReference>
<dbReference type="Pfam" id="PF00289">
    <property type="entry name" value="Biotin_carb_N"/>
    <property type="match status" value="1"/>
</dbReference>
<dbReference type="AlphaFoldDB" id="A0AAD9CZ66"/>
<dbReference type="Gene3D" id="2.40.50.100">
    <property type="match status" value="1"/>
</dbReference>
<proteinExistence type="predicted"/>
<comment type="cofactor">
    <cofactor evidence="1">
        <name>biotin</name>
        <dbReference type="ChEBI" id="CHEBI:57586"/>
    </cofactor>
</comment>
<dbReference type="InterPro" id="IPR005481">
    <property type="entry name" value="BC-like_N"/>
</dbReference>
<dbReference type="PANTHER" id="PTHR18866:SF33">
    <property type="entry name" value="METHYLCROTONOYL-COA CARBOXYLASE SUBUNIT ALPHA, MITOCHONDRIAL-RELATED"/>
    <property type="match status" value="1"/>
</dbReference>
<evidence type="ECO:0000256" key="6">
    <source>
        <dbReference type="PROSITE-ProRule" id="PRU00409"/>
    </source>
</evidence>
<dbReference type="InterPro" id="IPR005482">
    <property type="entry name" value="Biotin_COase_C"/>
</dbReference>
<accession>A0AAD9CZ66</accession>
<evidence type="ECO:0000313" key="12">
    <source>
        <dbReference type="Proteomes" id="UP001182556"/>
    </source>
</evidence>